<dbReference type="InterPro" id="IPR036322">
    <property type="entry name" value="WD40_repeat_dom_sf"/>
</dbReference>
<accession>A0ABQ7Z4N5</accession>
<evidence type="ECO:0000256" key="4">
    <source>
        <dbReference type="SAM" id="Phobius"/>
    </source>
</evidence>
<keyword evidence="2" id="KW-0677">Repeat</keyword>
<dbReference type="SMART" id="SM00320">
    <property type="entry name" value="WD40"/>
    <property type="match status" value="3"/>
</dbReference>
<evidence type="ECO:0008006" key="7">
    <source>
        <dbReference type="Google" id="ProtNLM"/>
    </source>
</evidence>
<keyword evidence="6" id="KW-1185">Reference proteome</keyword>
<feature type="non-terminal residue" evidence="5">
    <location>
        <position position="396"/>
    </location>
</feature>
<proteinExistence type="predicted"/>
<dbReference type="PANTHER" id="PTHR19865:SF8">
    <property type="entry name" value="(RAPE) HYPOTHETICAL PROTEIN"/>
    <property type="match status" value="1"/>
</dbReference>
<feature type="repeat" description="WD" evidence="3">
    <location>
        <begin position="149"/>
        <end position="190"/>
    </location>
</feature>
<comment type="caution">
    <text evidence="5">The sequence shown here is derived from an EMBL/GenBank/DDBJ whole genome shotgun (WGS) entry which is preliminary data.</text>
</comment>
<keyword evidence="4" id="KW-1133">Transmembrane helix</keyword>
<reference evidence="5 6" key="1">
    <citation type="submission" date="2021-05" db="EMBL/GenBank/DDBJ databases">
        <title>Genome Assembly of Synthetic Allotetraploid Brassica napus Reveals Homoeologous Exchanges between Subgenomes.</title>
        <authorList>
            <person name="Davis J.T."/>
        </authorList>
    </citation>
    <scope>NUCLEOTIDE SEQUENCE [LARGE SCALE GENOMIC DNA]</scope>
    <source>
        <strain evidence="6">cv. Da-Ae</strain>
        <tissue evidence="5">Seedling</tissue>
    </source>
</reference>
<dbReference type="PROSITE" id="PS50082">
    <property type="entry name" value="WD_REPEATS_2"/>
    <property type="match status" value="1"/>
</dbReference>
<evidence type="ECO:0000256" key="1">
    <source>
        <dbReference type="ARBA" id="ARBA00022574"/>
    </source>
</evidence>
<dbReference type="PROSITE" id="PS00678">
    <property type="entry name" value="WD_REPEATS_1"/>
    <property type="match status" value="1"/>
</dbReference>
<dbReference type="SUPFAM" id="SSF50978">
    <property type="entry name" value="WD40 repeat-like"/>
    <property type="match status" value="1"/>
</dbReference>
<dbReference type="EMBL" id="JAGKQM010000016">
    <property type="protein sequence ID" value="KAH0875106.1"/>
    <property type="molecule type" value="Genomic_DNA"/>
</dbReference>
<keyword evidence="4" id="KW-0472">Membrane</keyword>
<dbReference type="InterPro" id="IPR015943">
    <property type="entry name" value="WD40/YVTN_repeat-like_dom_sf"/>
</dbReference>
<dbReference type="InterPro" id="IPR039241">
    <property type="entry name" value="Rrp9-like"/>
</dbReference>
<dbReference type="InterPro" id="IPR001680">
    <property type="entry name" value="WD40_rpt"/>
</dbReference>
<feature type="transmembrane region" description="Helical" evidence="4">
    <location>
        <begin position="70"/>
        <end position="91"/>
    </location>
</feature>
<sequence>MAITLWNLHMETMIVPQPFMPDQLGSRGFIFDLQILMLQMLREAFTLRFMRDGLQHLASKEKKKKRRCEIFLSLFFDLFFSHTWSISYVSLSISFQKEISVFKLSVASQLRKRVLSSTGTSPLGKKEIYKWPSDDTLKSHGMKVREPRIKKHSRATLALAASSDGRYLATGGVDHHVHIWDVLTREHVQAFPGHRNTAWNVEDKAFVQDSFGHQYYVLAIDAQRKERANSVGRDRTMQLHKSCCFISDTEYRSGSDNMTVALWGMLKKKPIFLLKNEHSVAADGITINENGDHDKVEYNNSCTASSWVSSVAVCRGSDLSASGAGNGFVHLMAVKASALRPLFKLPLVRLPDLHLKRLRVLLTKAPIRIKQGNRENIHQLFKKQIAKYMSRKAYSR</sequence>
<protein>
    <recommendedName>
        <fullName evidence="7">Transducin/WD40 repeat-like superfamily protein</fullName>
    </recommendedName>
</protein>
<evidence type="ECO:0000256" key="3">
    <source>
        <dbReference type="PROSITE-ProRule" id="PRU00221"/>
    </source>
</evidence>
<dbReference type="PANTHER" id="PTHR19865">
    <property type="entry name" value="U3 SMALL NUCLEOLAR RNA INTERACTING PROTEIN 2"/>
    <property type="match status" value="1"/>
</dbReference>
<evidence type="ECO:0000256" key="2">
    <source>
        <dbReference type="ARBA" id="ARBA00022737"/>
    </source>
</evidence>
<gene>
    <name evidence="5" type="ORF">HID58_072468</name>
</gene>
<dbReference type="PROSITE" id="PS50294">
    <property type="entry name" value="WD_REPEATS_REGION"/>
    <property type="match status" value="1"/>
</dbReference>
<evidence type="ECO:0000313" key="5">
    <source>
        <dbReference type="EMBL" id="KAH0875106.1"/>
    </source>
</evidence>
<keyword evidence="4" id="KW-0812">Transmembrane</keyword>
<name>A0ABQ7Z4N5_BRANA</name>
<keyword evidence="1 3" id="KW-0853">WD repeat</keyword>
<dbReference type="Proteomes" id="UP000824890">
    <property type="component" value="Unassembled WGS sequence"/>
</dbReference>
<dbReference type="InterPro" id="IPR019775">
    <property type="entry name" value="WD40_repeat_CS"/>
</dbReference>
<dbReference type="Pfam" id="PF00400">
    <property type="entry name" value="WD40"/>
    <property type="match status" value="1"/>
</dbReference>
<dbReference type="Gene3D" id="2.130.10.10">
    <property type="entry name" value="YVTN repeat-like/Quinoprotein amine dehydrogenase"/>
    <property type="match status" value="2"/>
</dbReference>
<organism evidence="5 6">
    <name type="scientific">Brassica napus</name>
    <name type="common">Rape</name>
    <dbReference type="NCBI Taxonomy" id="3708"/>
    <lineage>
        <taxon>Eukaryota</taxon>
        <taxon>Viridiplantae</taxon>
        <taxon>Streptophyta</taxon>
        <taxon>Embryophyta</taxon>
        <taxon>Tracheophyta</taxon>
        <taxon>Spermatophyta</taxon>
        <taxon>Magnoliopsida</taxon>
        <taxon>eudicotyledons</taxon>
        <taxon>Gunneridae</taxon>
        <taxon>Pentapetalae</taxon>
        <taxon>rosids</taxon>
        <taxon>malvids</taxon>
        <taxon>Brassicales</taxon>
        <taxon>Brassicaceae</taxon>
        <taxon>Brassiceae</taxon>
        <taxon>Brassica</taxon>
    </lineage>
</organism>
<evidence type="ECO:0000313" key="6">
    <source>
        <dbReference type="Proteomes" id="UP000824890"/>
    </source>
</evidence>